<dbReference type="GO" id="GO:0005524">
    <property type="term" value="F:ATP binding"/>
    <property type="evidence" value="ECO:0007669"/>
    <property type="project" value="UniProtKB-UniRule"/>
</dbReference>
<keyword evidence="4" id="KW-0614">Plasmid</keyword>
<evidence type="ECO:0000256" key="2">
    <source>
        <dbReference type="SAM" id="MobiDB-lite"/>
    </source>
</evidence>
<keyword evidence="1" id="KW-0547">Nucleotide-binding</keyword>
<feature type="compositionally biased region" description="Polar residues" evidence="2">
    <location>
        <begin position="57"/>
        <end position="69"/>
    </location>
</feature>
<evidence type="ECO:0000259" key="3">
    <source>
        <dbReference type="PROSITE" id="PS50901"/>
    </source>
</evidence>
<evidence type="ECO:0000256" key="1">
    <source>
        <dbReference type="PROSITE-ProRule" id="PRU00289"/>
    </source>
</evidence>
<dbReference type="GO" id="GO:0003677">
    <property type="term" value="F:DNA binding"/>
    <property type="evidence" value="ECO:0007669"/>
    <property type="project" value="InterPro"/>
</dbReference>
<dbReference type="PROSITE" id="PS50901">
    <property type="entry name" value="FTSK"/>
    <property type="match status" value="1"/>
</dbReference>
<feature type="region of interest" description="Disordered" evidence="2">
    <location>
        <begin position="1"/>
        <end position="24"/>
    </location>
</feature>
<dbReference type="InterPro" id="IPR002543">
    <property type="entry name" value="FtsK_dom"/>
</dbReference>
<name>Q2LEU1_9ACTN</name>
<feature type="domain" description="FtsK" evidence="3">
    <location>
        <begin position="330"/>
        <end position="527"/>
    </location>
</feature>
<dbReference type="InterPro" id="IPR027417">
    <property type="entry name" value="P-loop_NTPase"/>
</dbReference>
<dbReference type="AlphaFoldDB" id="Q2LEU1"/>
<keyword evidence="1" id="KW-0067">ATP-binding</keyword>
<dbReference type="Gene3D" id="3.40.50.300">
    <property type="entry name" value="P-loop containing nucleotide triphosphate hydrolases"/>
    <property type="match status" value="1"/>
</dbReference>
<protein>
    <submittedName>
        <fullName evidence="4">PRL2-11</fullName>
    </submittedName>
</protein>
<gene>
    <name evidence="4" type="ORF">pRL2.11</name>
</gene>
<feature type="binding site" evidence="1">
    <location>
        <begin position="348"/>
        <end position="355"/>
    </location>
    <ligand>
        <name>ATP</name>
        <dbReference type="ChEBI" id="CHEBI:30616"/>
    </ligand>
</feature>
<feature type="region of interest" description="Disordered" evidence="2">
    <location>
        <begin position="529"/>
        <end position="593"/>
    </location>
</feature>
<feature type="region of interest" description="Disordered" evidence="2">
    <location>
        <begin position="43"/>
        <end position="74"/>
    </location>
</feature>
<geneLocation type="plasmid" evidence="4">
    <name>pRL2</name>
</geneLocation>
<evidence type="ECO:0000313" key="4">
    <source>
        <dbReference type="EMBL" id="ABC67374.1"/>
    </source>
</evidence>
<dbReference type="SUPFAM" id="SSF52540">
    <property type="entry name" value="P-loop containing nucleoside triphosphate hydrolases"/>
    <property type="match status" value="1"/>
</dbReference>
<feature type="region of interest" description="Disordered" evidence="2">
    <location>
        <begin position="107"/>
        <end position="133"/>
    </location>
</feature>
<dbReference type="EMBL" id="DQ322650">
    <property type="protein sequence ID" value="ABC67374.1"/>
    <property type="molecule type" value="Genomic_DNA"/>
</dbReference>
<feature type="compositionally biased region" description="Pro residues" evidence="2">
    <location>
        <begin position="583"/>
        <end position="593"/>
    </location>
</feature>
<accession>Q2LEU1</accession>
<organism evidence="4">
    <name type="scientific">Streptomyces sp. 44414</name>
    <dbReference type="NCBI Taxonomy" id="364103"/>
    <lineage>
        <taxon>Bacteria</taxon>
        <taxon>Bacillati</taxon>
        <taxon>Actinomycetota</taxon>
        <taxon>Actinomycetes</taxon>
        <taxon>Kitasatosporales</taxon>
        <taxon>Streptomycetaceae</taxon>
        <taxon>Streptomyces</taxon>
    </lineage>
</organism>
<sequence>MERGENSPPFLKGAHIPPHGKPLGECQRRVVGIERRTTGVTGVHGTVPAAYGHGPSGPQTRTPTPSNPAGTGVSKQMMARNSNQQSDDNRAIEEALVALPRTAWRFLSGSPMDGKPRTDATWTHRGTRTEREDGRQAHRWDYLARLERAGFRWAGSAAVGGTGYAYSQDPTMTLEVLQAGGFTTGSAATAWVGYRLMDGAVTWRHQRDWVWPLHVALREKLGYPEGTKPSRYIHVPVNYDEITGDAIRIDLPADFAGEDSVKSLVKTVVTNKLALQDVTFSWQIEGKSHHVVVKQSPRPPSKVLFSDPEVKKIVEGMPESAPLIGLSHRGRAISVDLDAESPHVLVSAGTGGGKSVILRAIFAQLLKNGAEGAVLDRKRHSHKWVRGLSGVAYHREIEDIHDALVALGEEGERRNRIVDAWEGDEGEAPVGPRMAILLEEANATIGKLKRYWASVRKTKADDDGPADPKESPAIDALGEILFMGRAVKMHVLMVAQSATANALGGPEMRENFATRILARYTRNAWNMLVPGGPSPRPSRPRHTAAPRSSWGASPTRPRWCSSPPTRPAPGQSWAAPSQRLRVTPPPPTWDRTL</sequence>
<reference evidence="4" key="1">
    <citation type="journal article" date="2006" name="Appl. Environ. Microbiol.">
        <title>Diversity of telomere palindromic sequences and replication genes among Streptomyces linear plasmids.</title>
        <authorList>
            <person name="Zhang R."/>
            <person name="Yang Y."/>
            <person name="Fang P."/>
            <person name="Jiang C."/>
            <person name="Xu L."/>
            <person name="Zhu Y."/>
            <person name="Shen M."/>
            <person name="Xia H."/>
            <person name="Zhao J."/>
            <person name="Chen T."/>
            <person name="Qin Z."/>
        </authorList>
    </citation>
    <scope>NUCLEOTIDE SEQUENCE</scope>
    <source>
        <strain evidence="4">44414</strain>
        <plasmid evidence="4">pRL2</plasmid>
    </source>
</reference>
<proteinExistence type="predicted"/>